<evidence type="ECO:0000256" key="7">
    <source>
        <dbReference type="ARBA" id="ARBA00023136"/>
    </source>
</evidence>
<comment type="subunit">
    <text evidence="3 8">Homodimer and heterodimers.</text>
</comment>
<keyword evidence="7 8" id="KW-0472">Membrane</keyword>
<evidence type="ECO:0000256" key="2">
    <source>
        <dbReference type="ARBA" id="ARBA00007651"/>
    </source>
</evidence>
<keyword evidence="5 8" id="KW-0812">Transmembrane</keyword>
<dbReference type="GO" id="GO:0005886">
    <property type="term" value="C:plasma membrane"/>
    <property type="evidence" value="ECO:0007669"/>
    <property type="project" value="UniProtKB-SubCell"/>
</dbReference>
<accession>A0A6P6V8V3</accession>
<protein>
    <recommendedName>
        <fullName evidence="8">CASP-like protein</fullName>
    </recommendedName>
</protein>
<keyword evidence="4 8" id="KW-1003">Cell membrane</keyword>
<evidence type="ECO:0000256" key="8">
    <source>
        <dbReference type="RuleBase" id="RU361233"/>
    </source>
</evidence>
<feature type="transmembrane region" description="Helical" evidence="8">
    <location>
        <begin position="150"/>
        <end position="176"/>
    </location>
</feature>
<reference evidence="11" key="2">
    <citation type="submission" date="2025-08" db="UniProtKB">
        <authorList>
            <consortium name="RefSeq"/>
        </authorList>
    </citation>
    <scope>IDENTIFICATION</scope>
    <source>
        <tissue evidence="11">Leaves</tissue>
    </source>
</reference>
<keyword evidence="6 8" id="KW-1133">Transmembrane helix</keyword>
<feature type="transmembrane region" description="Helical" evidence="8">
    <location>
        <begin position="21"/>
        <end position="41"/>
    </location>
</feature>
<sequence>MEMSLPPKYDYEEPRPSRVPLINLAARLVTFASLAITMVVLQTNRATVTTIKGDKFRLTYGNYFHTYKYMFYVSTVGIVYTALQVPFAAFYVIVKRRVFSSDTLLRIEFYCDKFVTLLLGAGVGAAFGATRDLKEYTLNKESSSMHYFDMNFIAATFILLGCLGSTISSIFSSWAFPTGE</sequence>
<comment type="similarity">
    <text evidence="2 8">Belongs to the Casparian strip membrane proteins (CASP) family.</text>
</comment>
<reference evidence="10" key="1">
    <citation type="journal article" date="2025" name="Foods">
        <title>Unveiling the Microbial Signatures of Arabica Coffee Cherries: Insights into Ripeness Specific Diversity, Functional Traits, and Implications for Quality and Safety.</title>
        <authorList>
            <consortium name="RefSeq"/>
            <person name="Tenea G.N."/>
            <person name="Cifuentes V."/>
            <person name="Reyes P."/>
            <person name="Cevallos-Vallejos M."/>
        </authorList>
    </citation>
    <scope>NUCLEOTIDE SEQUENCE [LARGE SCALE GENOMIC DNA]</scope>
</reference>
<evidence type="ECO:0000313" key="10">
    <source>
        <dbReference type="Proteomes" id="UP001652660"/>
    </source>
</evidence>
<comment type="subcellular location">
    <subcellularLocation>
        <location evidence="1 8">Cell membrane</location>
        <topology evidence="1 8">Multi-pass membrane protein</topology>
    </subcellularLocation>
</comment>
<keyword evidence="10" id="KW-1185">Reference proteome</keyword>
<dbReference type="PANTHER" id="PTHR33573">
    <property type="entry name" value="CASP-LIKE PROTEIN 4A4"/>
    <property type="match status" value="1"/>
</dbReference>
<dbReference type="RefSeq" id="XP_027099136.1">
    <property type="nucleotide sequence ID" value="XM_027243335.2"/>
</dbReference>
<name>A0A6P6V8V3_COFAR</name>
<feature type="domain" description="Casparian strip membrane protein" evidence="9">
    <location>
        <begin position="18"/>
        <end position="138"/>
    </location>
</feature>
<evidence type="ECO:0000256" key="3">
    <source>
        <dbReference type="ARBA" id="ARBA00011489"/>
    </source>
</evidence>
<feature type="transmembrane region" description="Helical" evidence="8">
    <location>
        <begin position="69"/>
        <end position="94"/>
    </location>
</feature>
<proteinExistence type="inferred from homology"/>
<evidence type="ECO:0000256" key="1">
    <source>
        <dbReference type="ARBA" id="ARBA00004651"/>
    </source>
</evidence>
<evidence type="ECO:0000256" key="4">
    <source>
        <dbReference type="ARBA" id="ARBA00022475"/>
    </source>
</evidence>
<dbReference type="OrthoDB" id="685197at2759"/>
<evidence type="ECO:0000256" key="6">
    <source>
        <dbReference type="ARBA" id="ARBA00022989"/>
    </source>
</evidence>
<gene>
    <name evidence="11" type="primary">LOC113718428</name>
</gene>
<evidence type="ECO:0000259" key="9">
    <source>
        <dbReference type="Pfam" id="PF04535"/>
    </source>
</evidence>
<organism evidence="10 11">
    <name type="scientific">Coffea arabica</name>
    <name type="common">Arabian coffee</name>
    <dbReference type="NCBI Taxonomy" id="13443"/>
    <lineage>
        <taxon>Eukaryota</taxon>
        <taxon>Viridiplantae</taxon>
        <taxon>Streptophyta</taxon>
        <taxon>Embryophyta</taxon>
        <taxon>Tracheophyta</taxon>
        <taxon>Spermatophyta</taxon>
        <taxon>Magnoliopsida</taxon>
        <taxon>eudicotyledons</taxon>
        <taxon>Gunneridae</taxon>
        <taxon>Pentapetalae</taxon>
        <taxon>asterids</taxon>
        <taxon>lamiids</taxon>
        <taxon>Gentianales</taxon>
        <taxon>Rubiaceae</taxon>
        <taxon>Ixoroideae</taxon>
        <taxon>Gardenieae complex</taxon>
        <taxon>Bertiereae - Coffeeae clade</taxon>
        <taxon>Coffeeae</taxon>
        <taxon>Coffea</taxon>
    </lineage>
</organism>
<feature type="transmembrane region" description="Helical" evidence="8">
    <location>
        <begin position="114"/>
        <end position="130"/>
    </location>
</feature>
<evidence type="ECO:0000256" key="5">
    <source>
        <dbReference type="ARBA" id="ARBA00022692"/>
    </source>
</evidence>
<dbReference type="PANTHER" id="PTHR33573:SF14">
    <property type="entry name" value="CASP-LIKE PROTEIN"/>
    <property type="match status" value="1"/>
</dbReference>
<dbReference type="AlphaFoldDB" id="A0A6P6V8V3"/>
<evidence type="ECO:0000313" key="11">
    <source>
        <dbReference type="RefSeq" id="XP_027099136.1"/>
    </source>
</evidence>
<dbReference type="Pfam" id="PF04535">
    <property type="entry name" value="CASP_dom"/>
    <property type="match status" value="1"/>
</dbReference>
<dbReference type="Proteomes" id="UP001652660">
    <property type="component" value="Chromosome 11e"/>
</dbReference>
<dbReference type="InterPro" id="IPR006702">
    <property type="entry name" value="CASP_dom"/>
</dbReference>
<dbReference type="GeneID" id="113718428"/>